<dbReference type="OrthoDB" id="657225at2"/>
<reference evidence="2 3" key="1">
    <citation type="submission" date="2016-06" db="EMBL/GenBank/DDBJ databases">
        <authorList>
            <person name="Kjaerup R.B."/>
            <person name="Dalgaard T.S."/>
            <person name="Juul-Madsen H.R."/>
        </authorList>
    </citation>
    <scope>NUCLEOTIDE SEQUENCE [LARGE SCALE GENOMIC DNA]</scope>
    <source>
        <strain evidence="2 3">1081914.2</strain>
    </source>
</reference>
<protein>
    <submittedName>
        <fullName evidence="2">4-carboxymuconolactone decarboxylase</fullName>
    </submittedName>
</protein>
<evidence type="ECO:0000313" key="3">
    <source>
        <dbReference type="Proteomes" id="UP000093795"/>
    </source>
</evidence>
<dbReference type="PANTHER" id="PTHR34846:SF10">
    <property type="entry name" value="CYTOPLASMIC PROTEIN"/>
    <property type="match status" value="1"/>
</dbReference>
<name>A0A1A3CUL2_MYCAS</name>
<dbReference type="InterPro" id="IPR003779">
    <property type="entry name" value="CMD-like"/>
</dbReference>
<dbReference type="eggNOG" id="COG2128">
    <property type="taxonomic scope" value="Bacteria"/>
</dbReference>
<accession>A0A1A3CUL2</accession>
<dbReference type="SUPFAM" id="SSF69118">
    <property type="entry name" value="AhpD-like"/>
    <property type="match status" value="1"/>
</dbReference>
<dbReference type="InterPro" id="IPR029032">
    <property type="entry name" value="AhpD-like"/>
</dbReference>
<comment type="caution">
    <text evidence="2">The sequence shown here is derived from an EMBL/GenBank/DDBJ whole genome shotgun (WGS) entry which is preliminary data.</text>
</comment>
<sequence>MTPKSGPRLTGVADRDAGLSAKIAFFFTRRQFKRMTGRETATMLEPMRMYAHIPRLLRAYGRLEQAEAKLDVLSPRHRALAELKSAMTARCEFCIDLGSQIARGWGITDEELLAMSDYRNADCFSEVDKLILDYATAMTRTPVEVTDELFERLRAHFDTAQLVGLTHVITLGNLRARFNLALNIGSAGLSEGMVCALPDADRG</sequence>
<dbReference type="PANTHER" id="PTHR34846">
    <property type="entry name" value="4-CARBOXYMUCONOLACTONE DECARBOXYLASE FAMILY PROTEIN (AFU_ORTHOLOGUE AFUA_6G11590)"/>
    <property type="match status" value="1"/>
</dbReference>
<proteinExistence type="predicted"/>
<dbReference type="GO" id="GO:0051920">
    <property type="term" value="F:peroxiredoxin activity"/>
    <property type="evidence" value="ECO:0007669"/>
    <property type="project" value="InterPro"/>
</dbReference>
<dbReference type="EMBL" id="LZKQ01000046">
    <property type="protein sequence ID" value="OBI90057.1"/>
    <property type="molecule type" value="Genomic_DNA"/>
</dbReference>
<evidence type="ECO:0000313" key="2">
    <source>
        <dbReference type="EMBL" id="OBI90057.1"/>
    </source>
</evidence>
<feature type="domain" description="Carboxymuconolactone decarboxylase-like" evidence="1">
    <location>
        <begin position="54"/>
        <end position="125"/>
    </location>
</feature>
<evidence type="ECO:0000259" key="1">
    <source>
        <dbReference type="Pfam" id="PF02627"/>
    </source>
</evidence>
<gene>
    <name evidence="2" type="ORF">A9X01_00790</name>
</gene>
<dbReference type="Pfam" id="PF02627">
    <property type="entry name" value="CMD"/>
    <property type="match status" value="1"/>
</dbReference>
<dbReference type="AlphaFoldDB" id="A0A1A3CUL2"/>
<dbReference type="Proteomes" id="UP000093795">
    <property type="component" value="Unassembled WGS sequence"/>
</dbReference>
<dbReference type="STRING" id="1790.A5645_19070"/>
<organism evidence="2 3">
    <name type="scientific">Mycobacterium asiaticum</name>
    <dbReference type="NCBI Taxonomy" id="1790"/>
    <lineage>
        <taxon>Bacteria</taxon>
        <taxon>Bacillati</taxon>
        <taxon>Actinomycetota</taxon>
        <taxon>Actinomycetes</taxon>
        <taxon>Mycobacteriales</taxon>
        <taxon>Mycobacteriaceae</taxon>
        <taxon>Mycobacterium</taxon>
    </lineage>
</organism>
<dbReference type="Gene3D" id="1.20.1290.10">
    <property type="entry name" value="AhpD-like"/>
    <property type="match status" value="1"/>
</dbReference>
<dbReference type="RefSeq" id="WP_065119470.1">
    <property type="nucleotide sequence ID" value="NZ_LZKQ01000046.1"/>
</dbReference>